<dbReference type="InterPro" id="IPR011006">
    <property type="entry name" value="CheY-like_superfamily"/>
</dbReference>
<dbReference type="InterPro" id="IPR052048">
    <property type="entry name" value="ST_Response_Regulator"/>
</dbReference>
<dbReference type="Pfam" id="PF00072">
    <property type="entry name" value="Response_reg"/>
    <property type="match status" value="1"/>
</dbReference>
<evidence type="ECO:0000256" key="1">
    <source>
        <dbReference type="ARBA" id="ARBA00018672"/>
    </source>
</evidence>
<organism evidence="5 6">
    <name type="scientific">Anaeromicrobium sediminis</name>
    <dbReference type="NCBI Taxonomy" id="1478221"/>
    <lineage>
        <taxon>Bacteria</taxon>
        <taxon>Bacillati</taxon>
        <taxon>Bacillota</taxon>
        <taxon>Clostridia</taxon>
        <taxon>Peptostreptococcales</taxon>
        <taxon>Thermotaleaceae</taxon>
        <taxon>Anaeromicrobium</taxon>
    </lineage>
</organism>
<dbReference type="SMART" id="SM00448">
    <property type="entry name" value="REC"/>
    <property type="match status" value="1"/>
</dbReference>
<dbReference type="GO" id="GO:0000160">
    <property type="term" value="P:phosphorelay signal transduction system"/>
    <property type="evidence" value="ECO:0007669"/>
    <property type="project" value="InterPro"/>
</dbReference>
<dbReference type="OrthoDB" id="384217at2"/>
<evidence type="ECO:0000256" key="3">
    <source>
        <dbReference type="PROSITE-ProRule" id="PRU00169"/>
    </source>
</evidence>
<dbReference type="AlphaFoldDB" id="A0A267MGG7"/>
<accession>A0A267MGG7</accession>
<dbReference type="EMBL" id="NIBG01000021">
    <property type="protein sequence ID" value="PAB57965.1"/>
    <property type="molecule type" value="Genomic_DNA"/>
</dbReference>
<evidence type="ECO:0000313" key="6">
    <source>
        <dbReference type="Proteomes" id="UP000216024"/>
    </source>
</evidence>
<evidence type="ECO:0000313" key="5">
    <source>
        <dbReference type="EMBL" id="PAB57965.1"/>
    </source>
</evidence>
<dbReference type="Gene3D" id="3.40.50.2300">
    <property type="match status" value="1"/>
</dbReference>
<dbReference type="Proteomes" id="UP000216024">
    <property type="component" value="Unassembled WGS sequence"/>
</dbReference>
<dbReference type="Pfam" id="PF10057">
    <property type="entry name" value="MpsC"/>
    <property type="match status" value="1"/>
</dbReference>
<dbReference type="CDD" id="cd17574">
    <property type="entry name" value="REC_OmpR"/>
    <property type="match status" value="1"/>
</dbReference>
<proteinExistence type="predicted"/>
<gene>
    <name evidence="5" type="ORF">CCE28_17540</name>
</gene>
<keyword evidence="3" id="KW-0597">Phosphoprotein</keyword>
<evidence type="ECO:0000256" key="2">
    <source>
        <dbReference type="ARBA" id="ARBA00024867"/>
    </source>
</evidence>
<comment type="caution">
    <text evidence="5">The sequence shown here is derived from an EMBL/GenBank/DDBJ whole genome shotgun (WGS) entry which is preliminary data.</text>
</comment>
<feature type="domain" description="Response regulatory" evidence="4">
    <location>
        <begin position="12"/>
        <end position="126"/>
    </location>
</feature>
<protein>
    <recommendedName>
        <fullName evidence="1">Stage 0 sporulation protein A homolog</fullName>
    </recommendedName>
</protein>
<sequence>MNKEENLLYNLKVLYVEDEDIIREELSRFIKRRVGKLQVAKDGEEGIKKFNEYKPDMVITDLKMPKLDGIGMASKIRKVDNICPIIVITALSDVQSIISTIDVGIDKYIIKPIDTKALVEAMEAMAIKLYKLKSKENIINGSVLTKEEKKEVEKKIENTMAKFIKGSTGKGPKNVKTFIQGDMMTIQFFETRTLYEKNLLNNDDNTRIIDYAREVFFKENRTVIENTIKDILNLQVEVQEITINSKLDIDEIKIRLYI</sequence>
<evidence type="ECO:0000259" key="4">
    <source>
        <dbReference type="PROSITE" id="PS50110"/>
    </source>
</evidence>
<dbReference type="SUPFAM" id="SSF52172">
    <property type="entry name" value="CheY-like"/>
    <property type="match status" value="1"/>
</dbReference>
<keyword evidence="6" id="KW-1185">Reference proteome</keyword>
<dbReference type="PANTHER" id="PTHR43228">
    <property type="entry name" value="TWO-COMPONENT RESPONSE REGULATOR"/>
    <property type="match status" value="1"/>
</dbReference>
<dbReference type="InterPro" id="IPR018745">
    <property type="entry name" value="MpsC"/>
</dbReference>
<dbReference type="PANTHER" id="PTHR43228:SF1">
    <property type="entry name" value="TWO-COMPONENT RESPONSE REGULATOR ARR22"/>
    <property type="match status" value="1"/>
</dbReference>
<reference evidence="5 6" key="1">
    <citation type="submission" date="2017-06" db="EMBL/GenBank/DDBJ databases">
        <title>Draft genome sequence of anaerobic fermentative bacterium Anaeromicrobium sediminis DY2726D isolated from West Pacific Ocean sediments.</title>
        <authorList>
            <person name="Zeng X."/>
        </authorList>
    </citation>
    <scope>NUCLEOTIDE SEQUENCE [LARGE SCALE GENOMIC DNA]</scope>
    <source>
        <strain evidence="5 6">DY2726D</strain>
    </source>
</reference>
<dbReference type="RefSeq" id="WP_095135028.1">
    <property type="nucleotide sequence ID" value="NZ_NIBG01000021.1"/>
</dbReference>
<dbReference type="InterPro" id="IPR001789">
    <property type="entry name" value="Sig_transdc_resp-reg_receiver"/>
</dbReference>
<comment type="function">
    <text evidence="2">May play the central regulatory role in sporulation. It may be an element of the effector pathway responsible for the activation of sporulation genes in response to nutritional stress. Spo0A may act in concert with spo0H (a sigma factor) to control the expression of some genes that are critical to the sporulation process.</text>
</comment>
<name>A0A267MGG7_9FIRM</name>
<feature type="modified residue" description="4-aspartylphosphate" evidence="3">
    <location>
        <position position="61"/>
    </location>
</feature>
<dbReference type="PROSITE" id="PS50110">
    <property type="entry name" value="RESPONSE_REGULATORY"/>
    <property type="match status" value="1"/>
</dbReference>